<evidence type="ECO:0000313" key="4">
    <source>
        <dbReference type="EMBL" id="MBN7827061.1"/>
    </source>
</evidence>
<evidence type="ECO:0000313" key="5">
    <source>
        <dbReference type="Proteomes" id="UP000664654"/>
    </source>
</evidence>
<reference evidence="4" key="1">
    <citation type="submission" date="2021-03" db="EMBL/GenBank/DDBJ databases">
        <title>novel species isolated from a fishpond in China.</title>
        <authorList>
            <person name="Lu H."/>
            <person name="Cai Z."/>
        </authorList>
    </citation>
    <scope>NUCLEOTIDE SEQUENCE</scope>
    <source>
        <strain evidence="4">JCM 30855</strain>
    </source>
</reference>
<dbReference type="Pfam" id="PF00497">
    <property type="entry name" value="SBP_bac_3"/>
    <property type="match status" value="1"/>
</dbReference>
<comment type="similarity">
    <text evidence="1">Belongs to the bacterial solute-binding protein 3 family.</text>
</comment>
<sequence>MRHHHLRMLLVVILLGLLFMLLSPTLAAKDFILAIRDNHDDKLSVPQDYTLGWKVVEMASQRMAVEITLVELPWAWAITQLKQSKVDAVFAAIATESRRKWAVFSPPLAITHTNLYSFANHARNHWQQIDKATALVGTIQGSVQHALLKSAGFERLYTTVDTGQLFGMLQGGRLDFIAYPRSQLAYHCSRLTAGKTTECLEATPIPELTTAMHLMGLRDNPDFLHFCQNLLKQVGQLNREGKIAELYRQQNVPDHYYQLWLASLVEFELTVQ</sequence>
<dbReference type="SUPFAM" id="SSF53850">
    <property type="entry name" value="Periplasmic binding protein-like II"/>
    <property type="match status" value="1"/>
</dbReference>
<dbReference type="PANTHER" id="PTHR35936">
    <property type="entry name" value="MEMBRANE-BOUND LYTIC MUREIN TRANSGLYCOSYLASE F"/>
    <property type="match status" value="1"/>
</dbReference>
<dbReference type="EMBL" id="JAFKCV010000013">
    <property type="protein sequence ID" value="MBN7827061.1"/>
    <property type="molecule type" value="Genomic_DNA"/>
</dbReference>
<organism evidence="4 5">
    <name type="scientific">Bowmanella dokdonensis</name>
    <dbReference type="NCBI Taxonomy" id="751969"/>
    <lineage>
        <taxon>Bacteria</taxon>
        <taxon>Pseudomonadati</taxon>
        <taxon>Pseudomonadota</taxon>
        <taxon>Gammaproteobacteria</taxon>
        <taxon>Alteromonadales</taxon>
        <taxon>Alteromonadaceae</taxon>
        <taxon>Bowmanella</taxon>
    </lineage>
</organism>
<evidence type="ECO:0000259" key="3">
    <source>
        <dbReference type="Pfam" id="PF00497"/>
    </source>
</evidence>
<keyword evidence="2" id="KW-0732">Signal</keyword>
<gene>
    <name evidence="4" type="ORF">J0A66_17640</name>
</gene>
<dbReference type="Gene3D" id="3.40.190.10">
    <property type="entry name" value="Periplasmic binding protein-like II"/>
    <property type="match status" value="2"/>
</dbReference>
<evidence type="ECO:0000256" key="1">
    <source>
        <dbReference type="ARBA" id="ARBA00010333"/>
    </source>
</evidence>
<dbReference type="AlphaFoldDB" id="A0A939DSD1"/>
<keyword evidence="5" id="KW-1185">Reference proteome</keyword>
<dbReference type="InterPro" id="IPR001638">
    <property type="entry name" value="Solute-binding_3/MltF_N"/>
</dbReference>
<feature type="domain" description="Solute-binding protein family 3/N-terminal" evidence="3">
    <location>
        <begin position="56"/>
        <end position="248"/>
    </location>
</feature>
<dbReference type="Proteomes" id="UP000664654">
    <property type="component" value="Unassembled WGS sequence"/>
</dbReference>
<name>A0A939DSD1_9ALTE</name>
<evidence type="ECO:0000256" key="2">
    <source>
        <dbReference type="ARBA" id="ARBA00022729"/>
    </source>
</evidence>
<accession>A0A939DSD1</accession>
<dbReference type="PANTHER" id="PTHR35936:SF19">
    <property type="entry name" value="AMINO-ACID-BINDING PROTEIN YXEM-RELATED"/>
    <property type="match status" value="1"/>
</dbReference>
<protein>
    <submittedName>
        <fullName evidence="4">Transporter substrate-binding domain-containing protein</fullName>
    </submittedName>
</protein>
<comment type="caution">
    <text evidence="4">The sequence shown here is derived from an EMBL/GenBank/DDBJ whole genome shotgun (WGS) entry which is preliminary data.</text>
</comment>
<dbReference type="RefSeq" id="WP_206575172.1">
    <property type="nucleotide sequence ID" value="NZ_JAFKCV010000013.1"/>
</dbReference>
<proteinExistence type="inferred from homology"/>